<sequence length="499" mass="54183">MSSSSSCTRNQTALTPDCNSLCPQGRPCIAYAAGDEGECSAQASTFGNCTADDFCTYECFATGPNDFAANGAIDFSVYTFLIPFGNDVELSAQELGWSSEQEAAVAAELKAVANLTTQYPSKSNDALQHIEPLDFMESTTGVVLAGGSSVFGVKGKVARVQLPPELFAADMQLQAVYYATLANLGLEQVVVSSLPSVLANLTISNCLMTSYPGDLQTMSELANLDLSKNYLEYFPTDLELPKLHTLNLSANSLARLEGSLPSLVTLDIANNNFTSVPAAIFGMTGLRRLDLRGNSFAGVKLTTKQFNFLQELEKLDVDSFGEAGCNTTQTLQTSNSMLSVCVSATDSAEEKPSSNKALIAGIMATSIVLFVILGIIFVFRCLRHRALTMKSGSEVISLRRDLISPTGKTPVYDHHLSAERHSSESDPINIQLRHGFPYEDELGALLINSDELEYLRKLESDHHSACGYRATFLTRFRGSRFLVFLRTLLAEDRRTSYTV</sequence>
<keyword evidence="5" id="KW-0677">Repeat</keyword>
<gene>
    <name evidence="11" type="ORF">PHYPSEUDO_007205</name>
</gene>
<evidence type="ECO:0000256" key="7">
    <source>
        <dbReference type="ARBA" id="ARBA00023136"/>
    </source>
</evidence>
<keyword evidence="4" id="KW-0732">Signal</keyword>
<dbReference type="EMBL" id="JAGDFM010000293">
    <property type="protein sequence ID" value="KAG7380431.1"/>
    <property type="molecule type" value="Genomic_DNA"/>
</dbReference>
<keyword evidence="7 10" id="KW-0472">Membrane</keyword>
<dbReference type="Pfam" id="PF13855">
    <property type="entry name" value="LRR_8"/>
    <property type="match status" value="1"/>
</dbReference>
<evidence type="ECO:0000313" key="11">
    <source>
        <dbReference type="EMBL" id="KAG7380431.1"/>
    </source>
</evidence>
<keyword evidence="6 10" id="KW-1133">Transmembrane helix</keyword>
<evidence type="ECO:0000256" key="3">
    <source>
        <dbReference type="ARBA" id="ARBA00022692"/>
    </source>
</evidence>
<protein>
    <recommendedName>
        <fullName evidence="13">L domain-like protein</fullName>
    </recommendedName>
</protein>
<feature type="transmembrane region" description="Helical" evidence="10">
    <location>
        <begin position="357"/>
        <end position="379"/>
    </location>
</feature>
<keyword evidence="9" id="KW-0325">Glycoprotein</keyword>
<reference evidence="11" key="1">
    <citation type="submission" date="2021-02" db="EMBL/GenBank/DDBJ databases">
        <authorList>
            <person name="Palmer J.M."/>
        </authorList>
    </citation>
    <scope>NUCLEOTIDE SEQUENCE</scope>
    <source>
        <strain evidence="11">SCRP734</strain>
    </source>
</reference>
<dbReference type="GO" id="GO:0016020">
    <property type="term" value="C:membrane"/>
    <property type="evidence" value="ECO:0007669"/>
    <property type="project" value="UniProtKB-SubCell"/>
</dbReference>
<organism evidence="11 12">
    <name type="scientific">Phytophthora pseudosyringae</name>
    <dbReference type="NCBI Taxonomy" id="221518"/>
    <lineage>
        <taxon>Eukaryota</taxon>
        <taxon>Sar</taxon>
        <taxon>Stramenopiles</taxon>
        <taxon>Oomycota</taxon>
        <taxon>Peronosporomycetes</taxon>
        <taxon>Peronosporales</taxon>
        <taxon>Peronosporaceae</taxon>
        <taxon>Phytophthora</taxon>
    </lineage>
</organism>
<accession>A0A8T1VH73</accession>
<keyword evidence="3 10" id="KW-0812">Transmembrane</keyword>
<evidence type="ECO:0008006" key="13">
    <source>
        <dbReference type="Google" id="ProtNLM"/>
    </source>
</evidence>
<evidence type="ECO:0000256" key="2">
    <source>
        <dbReference type="ARBA" id="ARBA00022614"/>
    </source>
</evidence>
<dbReference type="Proteomes" id="UP000694044">
    <property type="component" value="Unassembled WGS sequence"/>
</dbReference>
<evidence type="ECO:0000256" key="6">
    <source>
        <dbReference type="ARBA" id="ARBA00022989"/>
    </source>
</evidence>
<evidence type="ECO:0000256" key="1">
    <source>
        <dbReference type="ARBA" id="ARBA00004167"/>
    </source>
</evidence>
<comment type="caution">
    <text evidence="11">The sequence shown here is derived from an EMBL/GenBank/DDBJ whole genome shotgun (WGS) entry which is preliminary data.</text>
</comment>
<dbReference type="AlphaFoldDB" id="A0A8T1VH73"/>
<keyword evidence="2" id="KW-0433">Leucine-rich repeat</keyword>
<name>A0A8T1VH73_9STRA</name>
<dbReference type="InterPro" id="IPR003591">
    <property type="entry name" value="Leu-rich_rpt_typical-subtyp"/>
</dbReference>
<comment type="subcellular location">
    <subcellularLocation>
        <location evidence="1">Membrane</location>
        <topology evidence="1">Single-pass membrane protein</topology>
    </subcellularLocation>
</comment>
<proteinExistence type="predicted"/>
<evidence type="ECO:0000256" key="4">
    <source>
        <dbReference type="ARBA" id="ARBA00022729"/>
    </source>
</evidence>
<dbReference type="SMART" id="SM00369">
    <property type="entry name" value="LRR_TYP"/>
    <property type="match status" value="2"/>
</dbReference>
<evidence type="ECO:0000256" key="8">
    <source>
        <dbReference type="ARBA" id="ARBA00023170"/>
    </source>
</evidence>
<dbReference type="PANTHER" id="PTHR27000:SF642">
    <property type="entry name" value="INACTIVE LEUCINE-RICH REPEAT RECEPTOR KINASE XIAO-RELATED"/>
    <property type="match status" value="1"/>
</dbReference>
<evidence type="ECO:0000313" key="12">
    <source>
        <dbReference type="Proteomes" id="UP000694044"/>
    </source>
</evidence>
<dbReference type="InterPro" id="IPR001611">
    <property type="entry name" value="Leu-rich_rpt"/>
</dbReference>
<evidence type="ECO:0000256" key="9">
    <source>
        <dbReference type="ARBA" id="ARBA00023180"/>
    </source>
</evidence>
<keyword evidence="12" id="KW-1185">Reference proteome</keyword>
<evidence type="ECO:0000256" key="10">
    <source>
        <dbReference type="SAM" id="Phobius"/>
    </source>
</evidence>
<dbReference type="PANTHER" id="PTHR27000">
    <property type="entry name" value="LEUCINE-RICH REPEAT RECEPTOR-LIKE PROTEIN KINASE FAMILY PROTEIN-RELATED"/>
    <property type="match status" value="1"/>
</dbReference>
<keyword evidence="8" id="KW-0675">Receptor</keyword>
<dbReference type="OrthoDB" id="1728874at2759"/>
<evidence type="ECO:0000256" key="5">
    <source>
        <dbReference type="ARBA" id="ARBA00022737"/>
    </source>
</evidence>